<evidence type="ECO:0000256" key="2">
    <source>
        <dbReference type="ARBA" id="ARBA00022448"/>
    </source>
</evidence>
<feature type="signal peptide" evidence="12">
    <location>
        <begin position="1"/>
        <end position="22"/>
    </location>
</feature>
<feature type="region of interest" description="Disordered" evidence="11">
    <location>
        <begin position="430"/>
        <end position="466"/>
    </location>
</feature>
<dbReference type="InterPro" id="IPR011250">
    <property type="entry name" value="OMP/PagP_B-barrel"/>
</dbReference>
<reference evidence="14 15" key="1">
    <citation type="submission" date="2023-09" db="EMBL/GenBank/DDBJ databases">
        <authorList>
            <person name="Rey-Velasco X."/>
        </authorList>
    </citation>
    <scope>NUCLEOTIDE SEQUENCE [LARGE SCALE GENOMIC DNA]</scope>
    <source>
        <strain evidence="14 15">P050</strain>
    </source>
</reference>
<dbReference type="InterPro" id="IPR006664">
    <property type="entry name" value="OMP_bac"/>
</dbReference>
<keyword evidence="4" id="KW-0812">Transmembrane</keyword>
<keyword evidence="7" id="KW-0626">Porin</keyword>
<dbReference type="Pfam" id="PF00691">
    <property type="entry name" value="OmpA"/>
    <property type="match status" value="1"/>
</dbReference>
<dbReference type="Gene3D" id="2.40.160.20">
    <property type="match status" value="1"/>
</dbReference>
<dbReference type="PRINTS" id="PR01023">
    <property type="entry name" value="NAFLGMOTY"/>
</dbReference>
<evidence type="ECO:0000256" key="1">
    <source>
        <dbReference type="ARBA" id="ARBA00004571"/>
    </source>
</evidence>
<evidence type="ECO:0000313" key="14">
    <source>
        <dbReference type="EMBL" id="MDT0554189.1"/>
    </source>
</evidence>
<comment type="subcellular location">
    <subcellularLocation>
        <location evidence="1">Cell outer membrane</location>
        <topology evidence="1">Multi-pass membrane protein</topology>
    </subcellularLocation>
</comment>
<evidence type="ECO:0000256" key="9">
    <source>
        <dbReference type="ARBA" id="ARBA00023237"/>
    </source>
</evidence>
<dbReference type="PANTHER" id="PTHR30329">
    <property type="entry name" value="STATOR ELEMENT OF FLAGELLAR MOTOR COMPLEX"/>
    <property type="match status" value="1"/>
</dbReference>
<accession>A0ABU2Y959</accession>
<dbReference type="InterPro" id="IPR006665">
    <property type="entry name" value="OmpA-like"/>
</dbReference>
<dbReference type="PANTHER" id="PTHR30329:SF21">
    <property type="entry name" value="LIPOPROTEIN YIAD-RELATED"/>
    <property type="match status" value="1"/>
</dbReference>
<evidence type="ECO:0000256" key="5">
    <source>
        <dbReference type="ARBA" id="ARBA00022729"/>
    </source>
</evidence>
<dbReference type="RefSeq" id="WP_311594272.1">
    <property type="nucleotide sequence ID" value="NZ_JAVRHV010000008.1"/>
</dbReference>
<keyword evidence="6" id="KW-0406">Ion transport</keyword>
<dbReference type="Proteomes" id="UP001252186">
    <property type="component" value="Unassembled WGS sequence"/>
</dbReference>
<dbReference type="InterPro" id="IPR003367">
    <property type="entry name" value="Thrombospondin_3-like_rpt"/>
</dbReference>
<keyword evidence="15" id="KW-1185">Reference proteome</keyword>
<dbReference type="PROSITE" id="PS51123">
    <property type="entry name" value="OMPA_2"/>
    <property type="match status" value="1"/>
</dbReference>
<dbReference type="Pfam" id="PF02412">
    <property type="entry name" value="TSP_3"/>
    <property type="match status" value="3"/>
</dbReference>
<dbReference type="InterPro" id="IPR028974">
    <property type="entry name" value="TSP_type-3_rpt"/>
</dbReference>
<organism evidence="14 15">
    <name type="scientific">Urechidicola vernalis</name>
    <dbReference type="NCBI Taxonomy" id="3075600"/>
    <lineage>
        <taxon>Bacteria</taxon>
        <taxon>Pseudomonadati</taxon>
        <taxon>Bacteroidota</taxon>
        <taxon>Flavobacteriia</taxon>
        <taxon>Flavobacteriales</taxon>
        <taxon>Flavobacteriaceae</taxon>
        <taxon>Urechidicola</taxon>
    </lineage>
</organism>
<evidence type="ECO:0000256" key="10">
    <source>
        <dbReference type="PROSITE-ProRule" id="PRU00473"/>
    </source>
</evidence>
<evidence type="ECO:0000256" key="6">
    <source>
        <dbReference type="ARBA" id="ARBA00023065"/>
    </source>
</evidence>
<name>A0ABU2Y959_9FLAO</name>
<dbReference type="SUPFAM" id="SSF103088">
    <property type="entry name" value="OmpA-like"/>
    <property type="match status" value="1"/>
</dbReference>
<dbReference type="SUPFAM" id="SSF103647">
    <property type="entry name" value="TSP type-3 repeat"/>
    <property type="match status" value="1"/>
</dbReference>
<evidence type="ECO:0000256" key="8">
    <source>
        <dbReference type="ARBA" id="ARBA00023136"/>
    </source>
</evidence>
<evidence type="ECO:0000256" key="7">
    <source>
        <dbReference type="ARBA" id="ARBA00023114"/>
    </source>
</evidence>
<keyword evidence="3" id="KW-1134">Transmembrane beta strand</keyword>
<dbReference type="InterPro" id="IPR036737">
    <property type="entry name" value="OmpA-like_sf"/>
</dbReference>
<dbReference type="Gene3D" id="3.30.1330.60">
    <property type="entry name" value="OmpA-like domain"/>
    <property type="match status" value="1"/>
</dbReference>
<evidence type="ECO:0000256" key="12">
    <source>
        <dbReference type="SAM" id="SignalP"/>
    </source>
</evidence>
<sequence>MKHLRIALLALLVVAGFSNVNAQDEDNPWVIGFGINAVDFYSVNNADLKNMNIPTEGPAGGSWYDQFFNAEDNYNVIPSLSRLSVAKHLNGNFSLEFAGSLNKISKIGKYEVDDLSYYGVDAGIKYSFAELLGLEKLEPYGTVGGGYTWMDSNGAGTLNGGAGLNYWFNDHLGLNAQANYKHAFDDANVAQHWQHSFGLLVKFGGKDADGDGVYDKNDACPDVFGLEEFNGCPDTDGDGIIDSEDACPDAAGDAANDGCPDSDGDGVADNKDACPDAAGPTANNGCPWGDADEDGINDNEDKCPNEAGPASNNGCPFTDTDGDGIADKDDNCPEDAGSAANNGCPEVPESVKEALRAYAKTIVFDTGKETIKDTSADVLEKIVAVMKDYPQEKFVVEGHTDNVGSEANNQKLSERRAESVLAYLLSKGVSSDNLSSKGYGESNPIHSNDTREGRRANRRVEIKHFK</sequence>
<gene>
    <name evidence="14" type="ORF">RM519_13090</name>
</gene>
<proteinExistence type="predicted"/>
<evidence type="ECO:0000313" key="15">
    <source>
        <dbReference type="Proteomes" id="UP001252186"/>
    </source>
</evidence>
<feature type="domain" description="OmpA-like" evidence="13">
    <location>
        <begin position="351"/>
        <end position="466"/>
    </location>
</feature>
<keyword evidence="5 12" id="KW-0732">Signal</keyword>
<evidence type="ECO:0000256" key="11">
    <source>
        <dbReference type="SAM" id="MobiDB-lite"/>
    </source>
</evidence>
<dbReference type="SUPFAM" id="SSF56925">
    <property type="entry name" value="OMPA-like"/>
    <property type="match status" value="1"/>
</dbReference>
<evidence type="ECO:0000256" key="4">
    <source>
        <dbReference type="ARBA" id="ARBA00022692"/>
    </source>
</evidence>
<protein>
    <submittedName>
        <fullName evidence="14">OmpA family protein</fullName>
    </submittedName>
</protein>
<evidence type="ECO:0000259" key="13">
    <source>
        <dbReference type="PROSITE" id="PS51123"/>
    </source>
</evidence>
<dbReference type="PRINTS" id="PR01021">
    <property type="entry name" value="OMPADOMAIN"/>
</dbReference>
<feature type="compositionally biased region" description="Basic and acidic residues" evidence="11">
    <location>
        <begin position="448"/>
        <end position="466"/>
    </location>
</feature>
<feature type="region of interest" description="Disordered" evidence="11">
    <location>
        <begin position="251"/>
        <end position="300"/>
    </location>
</feature>
<keyword evidence="2" id="KW-0813">Transport</keyword>
<feature type="chain" id="PRO_5047415307" evidence="12">
    <location>
        <begin position="23"/>
        <end position="466"/>
    </location>
</feature>
<dbReference type="EMBL" id="JAVRHV010000008">
    <property type="protein sequence ID" value="MDT0554189.1"/>
    <property type="molecule type" value="Genomic_DNA"/>
</dbReference>
<comment type="caution">
    <text evidence="14">The sequence shown here is derived from an EMBL/GenBank/DDBJ whole genome shotgun (WGS) entry which is preliminary data.</text>
</comment>
<keyword evidence="9" id="KW-0998">Cell outer membrane</keyword>
<dbReference type="InterPro" id="IPR050330">
    <property type="entry name" value="Bact_OuterMem_StrucFunc"/>
</dbReference>
<keyword evidence="8 10" id="KW-0472">Membrane</keyword>
<dbReference type="CDD" id="cd07185">
    <property type="entry name" value="OmpA_C-like"/>
    <property type="match status" value="1"/>
</dbReference>
<evidence type="ECO:0000256" key="3">
    <source>
        <dbReference type="ARBA" id="ARBA00022452"/>
    </source>
</evidence>